<dbReference type="PANTHER" id="PTHR30087">
    <property type="entry name" value="INNER MEMBRANE PROTEIN"/>
    <property type="match status" value="1"/>
</dbReference>
<dbReference type="Proteomes" id="UP000465601">
    <property type="component" value="Unassembled WGS sequence"/>
</dbReference>
<dbReference type="PANTHER" id="PTHR30087:SF1">
    <property type="entry name" value="HYPOTHETICAL CYTOSOLIC PROTEIN"/>
    <property type="match status" value="1"/>
</dbReference>
<accession>A0A833HNB8</accession>
<comment type="caution">
    <text evidence="1">The sequence shown here is derived from an EMBL/GenBank/DDBJ whole genome shotgun (WGS) entry which is preliminary data.</text>
</comment>
<evidence type="ECO:0000313" key="2">
    <source>
        <dbReference type="Proteomes" id="UP000465601"/>
    </source>
</evidence>
<dbReference type="OrthoDB" id="9797779at2"/>
<dbReference type="Pfam" id="PF04463">
    <property type="entry name" value="2-thiour_desulf"/>
    <property type="match status" value="1"/>
</dbReference>
<organism evidence="1 2">
    <name type="scientific">Alkaliphilus serpentinus</name>
    <dbReference type="NCBI Taxonomy" id="1482731"/>
    <lineage>
        <taxon>Bacteria</taxon>
        <taxon>Bacillati</taxon>
        <taxon>Bacillota</taxon>
        <taxon>Clostridia</taxon>
        <taxon>Peptostreptococcales</taxon>
        <taxon>Natronincolaceae</taxon>
        <taxon>Alkaliphilus</taxon>
    </lineage>
</organism>
<protein>
    <submittedName>
        <fullName evidence="1">DUF523 domain-containing protein</fullName>
    </submittedName>
</protein>
<keyword evidence="2" id="KW-1185">Reference proteome</keyword>
<dbReference type="AlphaFoldDB" id="A0A833HNB8"/>
<name>A0A833HNB8_9FIRM</name>
<evidence type="ECO:0000313" key="1">
    <source>
        <dbReference type="EMBL" id="KAB3529212.1"/>
    </source>
</evidence>
<dbReference type="InterPro" id="IPR007553">
    <property type="entry name" value="2-thiour_desulf"/>
</dbReference>
<dbReference type="EMBL" id="WBZB01000035">
    <property type="protein sequence ID" value="KAB3529212.1"/>
    <property type="molecule type" value="Genomic_DNA"/>
</dbReference>
<reference evidence="1 2" key="1">
    <citation type="submission" date="2019-10" db="EMBL/GenBank/DDBJ databases">
        <title>Alkaliphilus serpentinus sp. nov. and Alkaliphilus pronyensis sp. nov., two novel anaerobic alkaliphilic species isolated from the serpentinized-hosted hydrothermal field of the Prony Bay (New Caledonia).</title>
        <authorList>
            <person name="Postec A."/>
        </authorList>
    </citation>
    <scope>NUCLEOTIDE SEQUENCE [LARGE SCALE GENOMIC DNA]</scope>
    <source>
        <strain evidence="1 2">LacT</strain>
    </source>
</reference>
<sequence>METMLVSACLLGIDCKYSGGNNYSEKLMELIKYKKAIPICPEQLGGLTTPRPPSEIQDGEGGEVLAGKAKVVTASGKDVTDAFIKGAEESLKIAKLYGATTAILKSLSPSCGCGTIYDGSFSNTKKLGNGVTTALLL</sequence>
<proteinExistence type="predicted"/>
<gene>
    <name evidence="1" type="ORF">F8153_09820</name>
</gene>